<keyword evidence="2" id="KW-1185">Reference proteome</keyword>
<dbReference type="EMBL" id="MU004187">
    <property type="protein sequence ID" value="KAF2496986.1"/>
    <property type="molecule type" value="Genomic_DNA"/>
</dbReference>
<proteinExistence type="predicted"/>
<dbReference type="OrthoDB" id="10254945at2759"/>
<gene>
    <name evidence="1" type="ORF">BU16DRAFT_560292</name>
</gene>
<dbReference type="AlphaFoldDB" id="A0A6A6QXL0"/>
<sequence length="419" mass="48801">MDDPMKIDTTPPTIKDRLIADLSPEHKVYIKSAASYYHTSIDDLQNHGILNLPALFTSNLRGNVHSFVAKDNIVPAIMTSETYEKLMPAWLLFTKFVTEPYTLRYYTTNAVSNFGYYTPKADPTAERLIDLSSKAEIAKWVNTEYDFSLTHEDKRDGVNKYHRIYLAPVDPNDNINLIIATSRTIDQLHQYTRYVIKADVARNVFAQADINKKRTHVSDSMEIQFSPDLLQFAADIDPSQDYDLFLRLCWILATTIGHELIHVINFIRFHDTESGHNISLEDEFVIWNSRANKECEDGFAWEIDMFGFKLEPLPYPEYYETRKSQWNPITSTLIPKYGMFAYEWPEGGKLLDHHKRWAVSMNYIAQWFSEENWEHIGSTGKPMIEDPRSSLEIEYKRRYGVRILDWRTLETIPSNMTPP</sequence>
<evidence type="ECO:0000313" key="2">
    <source>
        <dbReference type="Proteomes" id="UP000799750"/>
    </source>
</evidence>
<name>A0A6A6QXL0_9PEZI</name>
<evidence type="ECO:0000313" key="1">
    <source>
        <dbReference type="EMBL" id="KAF2496986.1"/>
    </source>
</evidence>
<reference evidence="1" key="1">
    <citation type="journal article" date="2020" name="Stud. Mycol.">
        <title>101 Dothideomycetes genomes: a test case for predicting lifestyles and emergence of pathogens.</title>
        <authorList>
            <person name="Haridas S."/>
            <person name="Albert R."/>
            <person name="Binder M."/>
            <person name="Bloem J."/>
            <person name="Labutti K."/>
            <person name="Salamov A."/>
            <person name="Andreopoulos B."/>
            <person name="Baker S."/>
            <person name="Barry K."/>
            <person name="Bills G."/>
            <person name="Bluhm B."/>
            <person name="Cannon C."/>
            <person name="Castanera R."/>
            <person name="Culley D."/>
            <person name="Daum C."/>
            <person name="Ezra D."/>
            <person name="Gonzalez J."/>
            <person name="Henrissat B."/>
            <person name="Kuo A."/>
            <person name="Liang C."/>
            <person name="Lipzen A."/>
            <person name="Lutzoni F."/>
            <person name="Magnuson J."/>
            <person name="Mondo S."/>
            <person name="Nolan M."/>
            <person name="Ohm R."/>
            <person name="Pangilinan J."/>
            <person name="Park H.-J."/>
            <person name="Ramirez L."/>
            <person name="Alfaro M."/>
            <person name="Sun H."/>
            <person name="Tritt A."/>
            <person name="Yoshinaga Y."/>
            <person name="Zwiers L.-H."/>
            <person name="Turgeon B."/>
            <person name="Goodwin S."/>
            <person name="Spatafora J."/>
            <person name="Crous P."/>
            <person name="Grigoriev I."/>
        </authorList>
    </citation>
    <scope>NUCLEOTIDE SEQUENCE</scope>
    <source>
        <strain evidence="1">CBS 269.34</strain>
    </source>
</reference>
<protein>
    <submittedName>
        <fullName evidence="1">Uncharacterized protein</fullName>
    </submittedName>
</protein>
<dbReference type="Proteomes" id="UP000799750">
    <property type="component" value="Unassembled WGS sequence"/>
</dbReference>
<organism evidence="1 2">
    <name type="scientific">Lophium mytilinum</name>
    <dbReference type="NCBI Taxonomy" id="390894"/>
    <lineage>
        <taxon>Eukaryota</taxon>
        <taxon>Fungi</taxon>
        <taxon>Dikarya</taxon>
        <taxon>Ascomycota</taxon>
        <taxon>Pezizomycotina</taxon>
        <taxon>Dothideomycetes</taxon>
        <taxon>Pleosporomycetidae</taxon>
        <taxon>Mytilinidiales</taxon>
        <taxon>Mytilinidiaceae</taxon>
        <taxon>Lophium</taxon>
    </lineage>
</organism>
<accession>A0A6A6QXL0</accession>